<dbReference type="Gene3D" id="3.40.50.1000">
    <property type="entry name" value="HAD superfamily/HAD-like"/>
    <property type="match status" value="1"/>
</dbReference>
<dbReference type="InterPro" id="IPR006439">
    <property type="entry name" value="HAD-SF_hydro_IA"/>
</dbReference>
<dbReference type="InterPro" id="IPR050155">
    <property type="entry name" value="HAD-like_hydrolase_sf"/>
</dbReference>
<reference evidence="5 6" key="1">
    <citation type="submission" date="2016-10" db="EMBL/GenBank/DDBJ databases">
        <authorList>
            <person name="de Groot N.N."/>
        </authorList>
    </citation>
    <scope>NUCLEOTIDE SEQUENCE [LARGE SCALE GENOMIC DNA]</scope>
    <source>
        <strain evidence="5 6">LMG 2247</strain>
    </source>
</reference>
<evidence type="ECO:0000256" key="1">
    <source>
        <dbReference type="ARBA" id="ARBA00000830"/>
    </source>
</evidence>
<accession>A0A1G8JF91</accession>
<dbReference type="PANTHER" id="PTHR43434">
    <property type="entry name" value="PHOSPHOGLYCOLATE PHOSPHATASE"/>
    <property type="match status" value="1"/>
</dbReference>
<dbReference type="GO" id="GO:0006281">
    <property type="term" value="P:DNA repair"/>
    <property type="evidence" value="ECO:0007669"/>
    <property type="project" value="TreeGrafter"/>
</dbReference>
<dbReference type="OrthoDB" id="9800058at2"/>
<evidence type="ECO:0000256" key="2">
    <source>
        <dbReference type="ARBA" id="ARBA00004818"/>
    </source>
</evidence>
<evidence type="ECO:0000256" key="4">
    <source>
        <dbReference type="ARBA" id="ARBA00013078"/>
    </source>
</evidence>
<evidence type="ECO:0000313" key="6">
    <source>
        <dbReference type="Proteomes" id="UP000199706"/>
    </source>
</evidence>
<dbReference type="Gene3D" id="1.10.150.240">
    <property type="entry name" value="Putative phosphatase, domain 2"/>
    <property type="match status" value="1"/>
</dbReference>
<dbReference type="SUPFAM" id="SSF56784">
    <property type="entry name" value="HAD-like"/>
    <property type="match status" value="1"/>
</dbReference>
<dbReference type="Proteomes" id="UP000199706">
    <property type="component" value="Unassembled WGS sequence"/>
</dbReference>
<dbReference type="InterPro" id="IPR023214">
    <property type="entry name" value="HAD_sf"/>
</dbReference>
<dbReference type="EMBL" id="FNCJ01000020">
    <property type="protein sequence ID" value="SDI29836.1"/>
    <property type="molecule type" value="Genomic_DNA"/>
</dbReference>
<dbReference type="PANTHER" id="PTHR43434:SF1">
    <property type="entry name" value="PHOSPHOGLYCOLATE PHOSPHATASE"/>
    <property type="match status" value="1"/>
</dbReference>
<dbReference type="EC" id="3.1.3.18" evidence="4"/>
<name>A0A1G8JF91_9BURK</name>
<dbReference type="AlphaFoldDB" id="A0A1G8JF91"/>
<gene>
    <name evidence="5" type="ORF">SAMN05216466_12079</name>
</gene>
<dbReference type="SFLD" id="SFLDS00003">
    <property type="entry name" value="Haloacid_Dehalogenase"/>
    <property type="match status" value="1"/>
</dbReference>
<dbReference type="Pfam" id="PF13419">
    <property type="entry name" value="HAD_2"/>
    <property type="match status" value="1"/>
</dbReference>
<proteinExistence type="inferred from homology"/>
<organism evidence="5 6">
    <name type="scientific">Paraburkholderia phenazinium</name>
    <dbReference type="NCBI Taxonomy" id="60549"/>
    <lineage>
        <taxon>Bacteria</taxon>
        <taxon>Pseudomonadati</taxon>
        <taxon>Pseudomonadota</taxon>
        <taxon>Betaproteobacteria</taxon>
        <taxon>Burkholderiales</taxon>
        <taxon>Burkholderiaceae</taxon>
        <taxon>Paraburkholderia</taxon>
    </lineage>
</organism>
<dbReference type="InterPro" id="IPR036412">
    <property type="entry name" value="HAD-like_sf"/>
</dbReference>
<dbReference type="NCBIfam" id="TIGR01509">
    <property type="entry name" value="HAD-SF-IA-v3"/>
    <property type="match status" value="1"/>
</dbReference>
<dbReference type="GO" id="GO:0008967">
    <property type="term" value="F:phosphoglycolate phosphatase activity"/>
    <property type="evidence" value="ECO:0007669"/>
    <property type="project" value="UniProtKB-EC"/>
</dbReference>
<comment type="pathway">
    <text evidence="2">Organic acid metabolism; glycolate biosynthesis; glycolate from 2-phosphoglycolate: step 1/1.</text>
</comment>
<sequence>MSSSLKACLFDFDLTLADSSEGIIECARTALSQMRFPVPDPQRIRESIGLPLDKSFVFLTGDRDQTLAETYARNFVACADEVMVAMTHFYPPVETLLKTLRVQQVRVGIVSTKFRYRIEAILRHAGLEACVDVVIGGEDVTRHKPDPEGLQKALEILAIPASDAVYVGDHQMDAQAAQAAGTRFVGAVTGLTDFEAWQAQGQASVRHDLSELLSVVGA</sequence>
<evidence type="ECO:0000256" key="3">
    <source>
        <dbReference type="ARBA" id="ARBA00006171"/>
    </source>
</evidence>
<dbReference type="InterPro" id="IPR023198">
    <property type="entry name" value="PGP-like_dom2"/>
</dbReference>
<comment type="similarity">
    <text evidence="3">Belongs to the HAD-like hydrolase superfamily. CbbY/CbbZ/Gph/YieH family.</text>
</comment>
<comment type="catalytic activity">
    <reaction evidence="1">
        <text>2-phosphoglycolate + H2O = glycolate + phosphate</text>
        <dbReference type="Rhea" id="RHEA:14369"/>
        <dbReference type="ChEBI" id="CHEBI:15377"/>
        <dbReference type="ChEBI" id="CHEBI:29805"/>
        <dbReference type="ChEBI" id="CHEBI:43474"/>
        <dbReference type="ChEBI" id="CHEBI:58033"/>
        <dbReference type="EC" id="3.1.3.18"/>
    </reaction>
</comment>
<dbReference type="InterPro" id="IPR041492">
    <property type="entry name" value="HAD_2"/>
</dbReference>
<evidence type="ECO:0000313" key="5">
    <source>
        <dbReference type="EMBL" id="SDI29836.1"/>
    </source>
</evidence>
<protein>
    <recommendedName>
        <fullName evidence="4">phosphoglycolate phosphatase</fullName>
        <ecNumber evidence="4">3.1.3.18</ecNumber>
    </recommendedName>
</protein>
<dbReference type="NCBIfam" id="TIGR01549">
    <property type="entry name" value="HAD-SF-IA-v1"/>
    <property type="match status" value="1"/>
</dbReference>
<dbReference type="SFLD" id="SFLDG01129">
    <property type="entry name" value="C1.5:_HAD__Beta-PGM__Phosphata"/>
    <property type="match status" value="1"/>
</dbReference>
<dbReference type="GO" id="GO:0005829">
    <property type="term" value="C:cytosol"/>
    <property type="evidence" value="ECO:0007669"/>
    <property type="project" value="TreeGrafter"/>
</dbReference>